<proteinExistence type="predicted"/>
<organism evidence="1 2">
    <name type="scientific">Thermosporothrix hazakensis</name>
    <dbReference type="NCBI Taxonomy" id="644383"/>
    <lineage>
        <taxon>Bacteria</taxon>
        <taxon>Bacillati</taxon>
        <taxon>Chloroflexota</taxon>
        <taxon>Ktedonobacteria</taxon>
        <taxon>Ktedonobacterales</taxon>
        <taxon>Thermosporotrichaceae</taxon>
        <taxon>Thermosporothrix</taxon>
    </lineage>
</organism>
<reference evidence="1 2" key="1">
    <citation type="submission" date="2018-06" db="EMBL/GenBank/DDBJ databases">
        <title>Genomic Encyclopedia of Archaeal and Bacterial Type Strains, Phase II (KMG-II): from individual species to whole genera.</title>
        <authorList>
            <person name="Goeker M."/>
        </authorList>
    </citation>
    <scope>NUCLEOTIDE SEQUENCE [LARGE SCALE GENOMIC DNA]</scope>
    <source>
        <strain evidence="1 2">ATCC BAA-1881</strain>
    </source>
</reference>
<name>A0A326U311_THEHA</name>
<evidence type="ECO:0008006" key="3">
    <source>
        <dbReference type="Google" id="ProtNLM"/>
    </source>
</evidence>
<evidence type="ECO:0000313" key="1">
    <source>
        <dbReference type="EMBL" id="PZW26299.1"/>
    </source>
</evidence>
<gene>
    <name evidence="1" type="ORF">EI42_03879</name>
</gene>
<sequence length="313" mass="34792">MTLLLSCISTRHSLLKNHWAQSREQTACPVTTLGSLQKPKEDQGGLLVSLDEAGQIQATLPLTMPAGMAQTEQGLLVAALDTIYEVSPDLTAIKKSVSLPSFSLLHSLNRTARGYLVASTGVDAIVEFSRDGDPLWSWWATEHGFEETPTGERRILDTTADHRGVKYGTLTQTTHVNSATEWKHDTILATLFHQGSIVAIERETGRWQTVLSGLNHPHSVRVLDDHYVTVADTGHGRALLVHLKDGQGIIEHEVTIETDWLQDSYYDIHAERWYLVDGKNSRVVIQKGLAGSETLAELQLDPEWRLYEAHPLH</sequence>
<dbReference type="OrthoDB" id="5559961at2"/>
<dbReference type="AlphaFoldDB" id="A0A326U311"/>
<dbReference type="SUPFAM" id="SSF101898">
    <property type="entry name" value="NHL repeat"/>
    <property type="match status" value="1"/>
</dbReference>
<dbReference type="Proteomes" id="UP000248806">
    <property type="component" value="Unassembled WGS sequence"/>
</dbReference>
<protein>
    <recommendedName>
        <fullName evidence="3">Arylsulfotransferase ASST</fullName>
    </recommendedName>
</protein>
<comment type="caution">
    <text evidence="1">The sequence shown here is derived from an EMBL/GenBank/DDBJ whole genome shotgun (WGS) entry which is preliminary data.</text>
</comment>
<dbReference type="EMBL" id="QKUF01000015">
    <property type="protein sequence ID" value="PZW26299.1"/>
    <property type="molecule type" value="Genomic_DNA"/>
</dbReference>
<evidence type="ECO:0000313" key="2">
    <source>
        <dbReference type="Proteomes" id="UP000248806"/>
    </source>
</evidence>
<accession>A0A326U311</accession>
<keyword evidence="2" id="KW-1185">Reference proteome</keyword>
<dbReference type="RefSeq" id="WP_111324231.1">
    <property type="nucleotide sequence ID" value="NZ_BIFX01000001.1"/>
</dbReference>